<dbReference type="GO" id="GO:0035658">
    <property type="term" value="C:Mon1-Ccz1 complex"/>
    <property type="evidence" value="ECO:0007669"/>
    <property type="project" value="InterPro"/>
</dbReference>
<gene>
    <name evidence="4" type="ORF">AJ79_07183</name>
</gene>
<sequence length="847" mass="93344">MPAKEPSSVVPAQLSFLTIYNPSLGPTDETLGDQIVFYHSAEDHTRKSRGKQDGGASDDERAHNNKKLRQIGLAQGMVSFAKNFSNGEAVDSVETEKSRIVLHELEKGWWMLASIDYTRVCFESSASPAPRSGDVPGGRVEYSSREVAPPHLILQQLLKAHSIFLLHHAPSLAVLYNRLSRTAFCNTLDHFWTRFIWNWDTLLNGNPAVDIFNGTKLAATGELGVGVGEEEWGSGEREVLEDFVSRTDGMVDLVVSRFGDPSSKNGGANSPSPQPSNTGDTAENDPWIGSNTPPRSFDGVIFSGVGAISKKTLTRVSQWMEWIYRYGEDAFGVKRDPKSTRRRKRQKLPRGRASKSDNHMSTSRTPSRNLSPGIPPPLVIGPSASPKPAPEISTTSRESSRSTREPSKSSAEKPTDTSVFGTDTFMKLLTLGYGSSWADSSNFSLSHPRVSFLKLGGRLQPPAREMDSMSEASSTEKESAVLSQPNNHGRFIIGLRDDLEIEESDDEEDSESKEVADTPARKTQKEKTVLRTLTLMMREPTSDGDSEDATSSDKYKDLQVVVYLNRPFMFTFLFELQTPSLSSPSFYRSIHHQLGPLQKPLLLSTSLDKIPQRAPLWDQYQNSKDKGSSQQSPLYDLIYDPATRFIHTSLPNIPEPGTPVQAIELSSHGSAESSWTRLDTLNVHMQIVNTYIETRSRSSEIERTCKTNRGWWVLWMRLKDSSSSSSSHGSKQGKGEEEENGRQPPSTQSPSASPSRSLSLPPPKPTIQQPPKEAFLVRKASDYTPPGHARHQSSGARFFRDISGVAGALQPGTGSDGRGGWSGPGKLAEGVGLDARRYIEALLNLNR</sequence>
<dbReference type="STRING" id="1447875.A0A2B7X5L8"/>
<protein>
    <recommendedName>
        <fullName evidence="3">CCZ1/INTU/HSP4 first Longin domain-containing protein</fullName>
    </recommendedName>
</protein>
<evidence type="ECO:0000256" key="2">
    <source>
        <dbReference type="SAM" id="MobiDB-lite"/>
    </source>
</evidence>
<feature type="region of interest" description="Disordered" evidence="2">
    <location>
        <begin position="42"/>
        <end position="63"/>
    </location>
</feature>
<dbReference type="InterPro" id="IPR043987">
    <property type="entry name" value="CCZ1/INTU/HSP4_longin_1"/>
</dbReference>
<feature type="compositionally biased region" description="Polar residues" evidence="2">
    <location>
        <begin position="359"/>
        <end position="370"/>
    </location>
</feature>
<feature type="region of interest" description="Disordered" evidence="2">
    <location>
        <begin position="335"/>
        <end position="419"/>
    </location>
</feature>
<feature type="domain" description="CCZ1/INTU/HSP4 first Longin" evidence="3">
    <location>
        <begin position="15"/>
        <end position="118"/>
    </location>
</feature>
<dbReference type="PANTHER" id="PTHR13056">
    <property type="entry name" value="VACUOLAR FUSION PROTEIN CCZ1 HOMOLOG-RELATED"/>
    <property type="match status" value="1"/>
</dbReference>
<keyword evidence="5" id="KW-1185">Reference proteome</keyword>
<evidence type="ECO:0000313" key="5">
    <source>
        <dbReference type="Proteomes" id="UP000223968"/>
    </source>
</evidence>
<feature type="compositionally biased region" description="Polar residues" evidence="2">
    <location>
        <begin position="262"/>
        <end position="281"/>
    </location>
</feature>
<evidence type="ECO:0000259" key="3">
    <source>
        <dbReference type="Pfam" id="PF19031"/>
    </source>
</evidence>
<feature type="region of interest" description="Disordered" evidence="2">
    <location>
        <begin position="502"/>
        <end position="529"/>
    </location>
</feature>
<dbReference type="EMBL" id="PDNB01000140">
    <property type="protein sequence ID" value="PGH04083.1"/>
    <property type="molecule type" value="Genomic_DNA"/>
</dbReference>
<dbReference type="InterPro" id="IPR013176">
    <property type="entry name" value="Ccz1"/>
</dbReference>
<feature type="compositionally biased region" description="Low complexity" evidence="2">
    <location>
        <begin position="742"/>
        <end position="759"/>
    </location>
</feature>
<proteinExistence type="inferred from homology"/>
<feature type="region of interest" description="Disordered" evidence="2">
    <location>
        <begin position="461"/>
        <end position="483"/>
    </location>
</feature>
<dbReference type="OrthoDB" id="240546at2759"/>
<name>A0A2B7X5L8_9EURO</name>
<comment type="caution">
    <text evidence="4">The sequence shown here is derived from an EMBL/GenBank/DDBJ whole genome shotgun (WGS) entry which is preliminary data.</text>
</comment>
<comment type="similarity">
    <text evidence="1">Belongs to the CCZ1 family.</text>
</comment>
<feature type="region of interest" description="Disordered" evidence="2">
    <location>
        <begin position="806"/>
        <end position="829"/>
    </location>
</feature>
<evidence type="ECO:0000313" key="4">
    <source>
        <dbReference type="EMBL" id="PGH04083.1"/>
    </source>
</evidence>
<feature type="region of interest" description="Disordered" evidence="2">
    <location>
        <begin position="721"/>
        <end position="771"/>
    </location>
</feature>
<dbReference type="Pfam" id="PF19031">
    <property type="entry name" value="Intu_longin_1"/>
    <property type="match status" value="1"/>
</dbReference>
<feature type="compositionally biased region" description="Basic and acidic residues" evidence="2">
    <location>
        <begin position="398"/>
        <end position="415"/>
    </location>
</feature>
<dbReference type="AlphaFoldDB" id="A0A2B7X5L8"/>
<feature type="region of interest" description="Disordered" evidence="2">
    <location>
        <begin position="259"/>
        <end position="293"/>
    </location>
</feature>
<feature type="compositionally biased region" description="Basic residues" evidence="2">
    <location>
        <begin position="340"/>
        <end position="353"/>
    </location>
</feature>
<feature type="compositionally biased region" description="Basic and acidic residues" evidence="2">
    <location>
        <begin position="512"/>
        <end position="529"/>
    </location>
</feature>
<accession>A0A2B7X5L8</accession>
<feature type="compositionally biased region" description="Pro residues" evidence="2">
    <location>
        <begin position="373"/>
        <end position="389"/>
    </location>
</feature>
<reference evidence="4 5" key="1">
    <citation type="submission" date="2017-10" db="EMBL/GenBank/DDBJ databases">
        <title>Comparative genomics in systemic dimorphic fungi from Ajellomycetaceae.</title>
        <authorList>
            <person name="Munoz J.F."/>
            <person name="Mcewen J.G."/>
            <person name="Clay O.K."/>
            <person name="Cuomo C.A."/>
        </authorList>
    </citation>
    <scope>NUCLEOTIDE SEQUENCE [LARGE SCALE GENOMIC DNA]</scope>
    <source>
        <strain evidence="4 5">UAMH5409</strain>
    </source>
</reference>
<evidence type="ECO:0000256" key="1">
    <source>
        <dbReference type="ARBA" id="ARBA00005352"/>
    </source>
</evidence>
<feature type="compositionally biased region" description="Acidic residues" evidence="2">
    <location>
        <begin position="502"/>
        <end position="511"/>
    </location>
</feature>
<dbReference type="Proteomes" id="UP000223968">
    <property type="component" value="Unassembled WGS sequence"/>
</dbReference>
<organism evidence="4 5">
    <name type="scientific">Helicocarpus griseus UAMH5409</name>
    <dbReference type="NCBI Taxonomy" id="1447875"/>
    <lineage>
        <taxon>Eukaryota</taxon>
        <taxon>Fungi</taxon>
        <taxon>Dikarya</taxon>
        <taxon>Ascomycota</taxon>
        <taxon>Pezizomycotina</taxon>
        <taxon>Eurotiomycetes</taxon>
        <taxon>Eurotiomycetidae</taxon>
        <taxon>Onygenales</taxon>
        <taxon>Ajellomycetaceae</taxon>
        <taxon>Helicocarpus</taxon>
    </lineage>
</organism>
<dbReference type="GO" id="GO:0016192">
    <property type="term" value="P:vesicle-mediated transport"/>
    <property type="evidence" value="ECO:0007669"/>
    <property type="project" value="InterPro"/>
</dbReference>
<dbReference type="PANTHER" id="PTHR13056:SF0">
    <property type="entry name" value="VACUOLAR FUSION PROTEIN CCZ1 HOMOLOG-RELATED"/>
    <property type="match status" value="1"/>
</dbReference>
<feature type="compositionally biased region" description="Gly residues" evidence="2">
    <location>
        <begin position="814"/>
        <end position="823"/>
    </location>
</feature>